<dbReference type="CTD" id="101886360"/>
<dbReference type="InterPro" id="IPR039471">
    <property type="entry name" value="CXorf65-like"/>
</dbReference>
<dbReference type="AlphaFoldDB" id="A0A9Y3RRJ9"/>
<dbReference type="PANTHER" id="PTHR33887">
    <property type="entry name" value="PB1 DOMAIN-CONTAINING PROTEIN"/>
    <property type="match status" value="1"/>
</dbReference>
<organism evidence="2 3">
    <name type="scientific">Pundamilia nyererei</name>
    <dbReference type="NCBI Taxonomy" id="303518"/>
    <lineage>
        <taxon>Eukaryota</taxon>
        <taxon>Metazoa</taxon>
        <taxon>Chordata</taxon>
        <taxon>Craniata</taxon>
        <taxon>Vertebrata</taxon>
        <taxon>Euteleostomi</taxon>
        <taxon>Actinopterygii</taxon>
        <taxon>Neopterygii</taxon>
        <taxon>Teleostei</taxon>
        <taxon>Neoteleostei</taxon>
        <taxon>Acanthomorphata</taxon>
        <taxon>Ovalentaria</taxon>
        <taxon>Cichlomorphae</taxon>
        <taxon>Cichliformes</taxon>
        <taxon>Cichlidae</taxon>
        <taxon>African cichlids</taxon>
        <taxon>Pseudocrenilabrinae</taxon>
        <taxon>Haplochromini</taxon>
        <taxon>Pundamilia</taxon>
    </lineage>
</organism>
<dbReference type="Pfam" id="PF15874">
    <property type="entry name" value="Il2rg"/>
    <property type="match status" value="1"/>
</dbReference>
<sequence>MFVNVLFGEGRMEMFNLNCKLINFLNHLKERAGVDSKDCVDLMDSSGKVMNLAAKQHNLALASSVLVARHYYVLLRVCRDHEAGGQKYVSLQNNNSQSHPELTELLKRLTDKEPDRKTRKRRMPQTKNIPANSKSH</sequence>
<name>A0A9Y3RRJ9_9CICH</name>
<evidence type="ECO:0000313" key="2">
    <source>
        <dbReference type="Proteomes" id="UP000695023"/>
    </source>
</evidence>
<accession>A0A9Y3RRJ9</accession>
<feature type="compositionally biased region" description="Polar residues" evidence="1">
    <location>
        <begin position="125"/>
        <end position="136"/>
    </location>
</feature>
<gene>
    <name evidence="3" type="primary">c8h22orf15</name>
</gene>
<dbReference type="Proteomes" id="UP000695023">
    <property type="component" value="Unplaced"/>
</dbReference>
<reference evidence="3" key="1">
    <citation type="submission" date="2025-08" db="UniProtKB">
        <authorList>
            <consortium name="RefSeq"/>
        </authorList>
    </citation>
    <scope>IDENTIFICATION</scope>
</reference>
<feature type="region of interest" description="Disordered" evidence="1">
    <location>
        <begin position="107"/>
        <end position="136"/>
    </location>
</feature>
<protein>
    <submittedName>
        <fullName evidence="3">Uncharacterized protein C22orf15</fullName>
    </submittedName>
</protein>
<keyword evidence="2" id="KW-1185">Reference proteome</keyword>
<dbReference type="RefSeq" id="XP_005746154.1">
    <property type="nucleotide sequence ID" value="XM_005746097.1"/>
</dbReference>
<feature type="compositionally biased region" description="Basic and acidic residues" evidence="1">
    <location>
        <begin position="107"/>
        <end position="116"/>
    </location>
</feature>
<evidence type="ECO:0000256" key="1">
    <source>
        <dbReference type="SAM" id="MobiDB-lite"/>
    </source>
</evidence>
<dbReference type="PANTHER" id="PTHR33887:SF1">
    <property type="entry name" value="GENE 867-RELATED"/>
    <property type="match status" value="1"/>
</dbReference>
<evidence type="ECO:0000313" key="3">
    <source>
        <dbReference type="RefSeq" id="XP_005746154.1"/>
    </source>
</evidence>
<proteinExistence type="predicted"/>